<dbReference type="AlphaFoldDB" id="A0AAV3WTI3"/>
<reference evidence="2" key="1">
    <citation type="submission" date="2019-08" db="EMBL/GenBank/DDBJ databases">
        <title>Marinilactibacillus psychrotolerans M13-2T whole genome sequencing project.</title>
        <authorList>
            <person name="Ishikawa M."/>
            <person name="Suzuki T."/>
            <person name="Matsutani M."/>
        </authorList>
    </citation>
    <scope>NUCLEOTIDE SEQUENCE</scope>
    <source>
        <strain evidence="2">M13-2T</strain>
    </source>
</reference>
<keyword evidence="1" id="KW-0472">Membrane</keyword>
<accession>A0AAV3WTI3</accession>
<feature type="transmembrane region" description="Helical" evidence="1">
    <location>
        <begin position="109"/>
        <end position="130"/>
    </location>
</feature>
<feature type="transmembrane region" description="Helical" evidence="1">
    <location>
        <begin position="6"/>
        <end position="24"/>
    </location>
</feature>
<dbReference type="EMBL" id="BKBI01000005">
    <property type="protein sequence ID" value="GEQ35383.1"/>
    <property type="molecule type" value="Genomic_DNA"/>
</dbReference>
<comment type="caution">
    <text evidence="2">The sequence shown here is derived from an EMBL/GenBank/DDBJ whole genome shotgun (WGS) entry which is preliminary data.</text>
</comment>
<name>A0AAV3WTI3_9LACT</name>
<dbReference type="Proteomes" id="UP000887127">
    <property type="component" value="Unassembled WGS sequence"/>
</dbReference>
<feature type="transmembrane region" description="Helical" evidence="1">
    <location>
        <begin position="76"/>
        <end position="97"/>
    </location>
</feature>
<organism evidence="2 3">
    <name type="scientific">Marinilactibacillus psychrotolerans</name>
    <dbReference type="NCBI Taxonomy" id="191770"/>
    <lineage>
        <taxon>Bacteria</taxon>
        <taxon>Bacillati</taxon>
        <taxon>Bacillota</taxon>
        <taxon>Bacilli</taxon>
        <taxon>Lactobacillales</taxon>
        <taxon>Carnobacteriaceae</taxon>
        <taxon>Marinilactibacillus</taxon>
    </lineage>
</organism>
<evidence type="ECO:0000256" key="1">
    <source>
        <dbReference type="SAM" id="Phobius"/>
    </source>
</evidence>
<sequence length="138" mass="15944">MQYPSNVIVAIVISIIHIFISFNLRFPNKYKNKFRIYSALINFSFIIFLIGFPMFFYDIFSNPIEASGIYFEGLAILYILLFLPLISVIIFLFGKWIVKLDTFSKLTKYIALIGPSLILVGLGIIGYYPFMLTFYGFS</sequence>
<gene>
    <name evidence="2" type="ORF">M132T_08910</name>
</gene>
<keyword evidence="1" id="KW-1133">Transmembrane helix</keyword>
<evidence type="ECO:0000313" key="2">
    <source>
        <dbReference type="EMBL" id="GEQ35383.1"/>
    </source>
</evidence>
<protein>
    <submittedName>
        <fullName evidence="2">Uncharacterized protein</fullName>
    </submittedName>
</protein>
<proteinExistence type="predicted"/>
<keyword evidence="1" id="KW-0812">Transmembrane</keyword>
<evidence type="ECO:0000313" key="3">
    <source>
        <dbReference type="Proteomes" id="UP000887127"/>
    </source>
</evidence>
<feature type="transmembrane region" description="Helical" evidence="1">
    <location>
        <begin position="36"/>
        <end position="56"/>
    </location>
</feature>